<dbReference type="EMBL" id="LS483250">
    <property type="protein sequence ID" value="SQD76656.1"/>
    <property type="molecule type" value="Genomic_DNA"/>
</dbReference>
<organism evidence="2 3">
    <name type="scientific">Moritella yayanosii</name>
    <dbReference type="NCBI Taxonomy" id="69539"/>
    <lineage>
        <taxon>Bacteria</taxon>
        <taxon>Pseudomonadati</taxon>
        <taxon>Pseudomonadota</taxon>
        <taxon>Gammaproteobacteria</taxon>
        <taxon>Alteromonadales</taxon>
        <taxon>Moritellaceae</taxon>
        <taxon>Moritella</taxon>
    </lineage>
</organism>
<dbReference type="PANTHER" id="PTHR34875">
    <property type="entry name" value="UPF0237 PROTEIN MJ1558"/>
    <property type="match status" value="1"/>
</dbReference>
<reference evidence="3" key="1">
    <citation type="submission" date="2018-05" db="EMBL/GenBank/DDBJ databases">
        <authorList>
            <person name="Cea G.-C."/>
            <person name="William W."/>
        </authorList>
    </citation>
    <scope>NUCLEOTIDE SEQUENCE [LARGE SCALE GENOMIC DNA]</scope>
    <source>
        <strain evidence="3">DB21MT 5</strain>
    </source>
</reference>
<keyword evidence="1" id="KW-0804">Transcription</keyword>
<dbReference type="InterPro" id="IPR016867">
    <property type="entry name" value="GcvR"/>
</dbReference>
<gene>
    <name evidence="2" type="ORF">MORIYA_0178</name>
</gene>
<evidence type="ECO:0000313" key="2">
    <source>
        <dbReference type="EMBL" id="SQD76656.1"/>
    </source>
</evidence>
<dbReference type="SUPFAM" id="SSF55021">
    <property type="entry name" value="ACT-like"/>
    <property type="match status" value="2"/>
</dbReference>
<dbReference type="KEGG" id="mya:MORIYA_0178"/>
<dbReference type="RefSeq" id="WP_112711884.1">
    <property type="nucleotide sequence ID" value="NZ_LS483250.1"/>
</dbReference>
<dbReference type="GO" id="GO:0005737">
    <property type="term" value="C:cytoplasm"/>
    <property type="evidence" value="ECO:0007669"/>
    <property type="project" value="UniProtKB-SubCell"/>
</dbReference>
<sequence>MNTQFTITIAGQDHPQLVNQLAAATHNLGGRWIVSKITRLAQQVVGIIKIDIPTTAAEQLKQEFNAQKGLQIRIIDANESCVVSVRKQIKLKIESADRLGLIKDITRTLEDIDIKIIQIENHRVAVPEFGELMFFAELALDIPTEINIEQLLDSVQQVETNMRVDVVR</sequence>
<dbReference type="Gene3D" id="3.30.70.260">
    <property type="match status" value="2"/>
</dbReference>
<dbReference type="InterPro" id="IPR050990">
    <property type="entry name" value="UPF0237/GcvR_regulator"/>
</dbReference>
<name>A0A330LK71_9GAMM</name>
<evidence type="ECO:0000313" key="3">
    <source>
        <dbReference type="Proteomes" id="UP000250163"/>
    </source>
</evidence>
<accession>A0A330LK71</accession>
<dbReference type="GO" id="GO:0006355">
    <property type="term" value="P:regulation of DNA-templated transcription"/>
    <property type="evidence" value="ECO:0007669"/>
    <property type="project" value="UniProtKB-UniRule"/>
</dbReference>
<keyword evidence="3" id="KW-1185">Reference proteome</keyword>
<dbReference type="Proteomes" id="UP000250163">
    <property type="component" value="Chromosome MORIYA"/>
</dbReference>
<dbReference type="OrthoDB" id="5814370at2"/>
<evidence type="ECO:0000256" key="1">
    <source>
        <dbReference type="PIRNR" id="PIRNR028103"/>
    </source>
</evidence>
<protein>
    <recommendedName>
        <fullName evidence="1">Glycine cleavage system transcriptional repressor</fullName>
    </recommendedName>
</protein>
<proteinExistence type="predicted"/>
<keyword evidence="1" id="KW-0678">Repressor</keyword>
<keyword evidence="1" id="KW-0963">Cytoplasm</keyword>
<dbReference type="Pfam" id="PF13740">
    <property type="entry name" value="ACT_6"/>
    <property type="match status" value="1"/>
</dbReference>
<dbReference type="AlphaFoldDB" id="A0A330LK71"/>
<dbReference type="PANTHER" id="PTHR34875:SF6">
    <property type="entry name" value="UPF0237 PROTEIN MJ1558"/>
    <property type="match status" value="1"/>
</dbReference>
<dbReference type="PIRSF" id="PIRSF028103">
    <property type="entry name" value="GcvR"/>
    <property type="match status" value="1"/>
</dbReference>
<comment type="subcellular location">
    <subcellularLocation>
        <location evidence="1">Cytoplasm</location>
    </subcellularLocation>
</comment>
<dbReference type="InterPro" id="IPR045865">
    <property type="entry name" value="ACT-like_dom_sf"/>
</dbReference>